<reference evidence="2" key="2">
    <citation type="submission" date="2015-06" db="UniProtKB">
        <authorList>
            <consortium name="EnsemblPlants"/>
        </authorList>
    </citation>
    <scope>IDENTIFICATION</scope>
    <source>
        <strain evidence="2">DM1-3 516 R44</strain>
    </source>
</reference>
<evidence type="ECO:0000256" key="1">
    <source>
        <dbReference type="SAM" id="Phobius"/>
    </source>
</evidence>
<dbReference type="PaxDb" id="4113-PGSC0003DMT400064049"/>
<reference evidence="3" key="1">
    <citation type="journal article" date="2011" name="Nature">
        <title>Genome sequence and analysis of the tuber crop potato.</title>
        <authorList>
            <consortium name="The Potato Genome Sequencing Consortium"/>
        </authorList>
    </citation>
    <scope>NUCLEOTIDE SEQUENCE [LARGE SCALE GENOMIC DNA]</scope>
    <source>
        <strain evidence="3">cv. DM1-3 516 R44</strain>
    </source>
</reference>
<dbReference type="AlphaFoldDB" id="M1CBN2"/>
<dbReference type="InParanoid" id="M1CBN2"/>
<dbReference type="EnsemblPlants" id="PGSC0003DMT400064049">
    <property type="protein sequence ID" value="PGSC0003DMT400064049"/>
    <property type="gene ID" value="PGSC0003DMG402024894"/>
</dbReference>
<proteinExistence type="predicted"/>
<keyword evidence="1" id="KW-1133">Transmembrane helix</keyword>
<accession>M1CBN2</accession>
<dbReference type="Gramene" id="PGSC0003DMT400064049">
    <property type="protein sequence ID" value="PGSC0003DMT400064049"/>
    <property type="gene ID" value="PGSC0003DMG402024894"/>
</dbReference>
<keyword evidence="1" id="KW-0472">Membrane</keyword>
<keyword evidence="3" id="KW-1185">Reference proteome</keyword>
<dbReference type="HOGENOM" id="CLU_2594423_0_0_1"/>
<keyword evidence="1" id="KW-0812">Transmembrane</keyword>
<sequence length="80" mass="9140">MHKTSGRGKSRKAGGLVKSNFLVRIMLLLLLRLLLWLKELLMSVVNLHQVQVSPWLVTKFALIVEGMREQSSSFVQLAFF</sequence>
<dbReference type="Proteomes" id="UP000011115">
    <property type="component" value="Unassembled WGS sequence"/>
</dbReference>
<name>M1CBN2_SOLTU</name>
<evidence type="ECO:0000313" key="3">
    <source>
        <dbReference type="Proteomes" id="UP000011115"/>
    </source>
</evidence>
<evidence type="ECO:0000313" key="2">
    <source>
        <dbReference type="EnsemblPlants" id="PGSC0003DMT400064049"/>
    </source>
</evidence>
<feature type="transmembrane region" description="Helical" evidence="1">
    <location>
        <begin position="21"/>
        <end position="37"/>
    </location>
</feature>
<protein>
    <submittedName>
        <fullName evidence="2">Helicase domain-containing protein</fullName>
    </submittedName>
</protein>
<organism evidence="2 3">
    <name type="scientific">Solanum tuberosum</name>
    <name type="common">Potato</name>
    <dbReference type="NCBI Taxonomy" id="4113"/>
    <lineage>
        <taxon>Eukaryota</taxon>
        <taxon>Viridiplantae</taxon>
        <taxon>Streptophyta</taxon>
        <taxon>Embryophyta</taxon>
        <taxon>Tracheophyta</taxon>
        <taxon>Spermatophyta</taxon>
        <taxon>Magnoliopsida</taxon>
        <taxon>eudicotyledons</taxon>
        <taxon>Gunneridae</taxon>
        <taxon>Pentapetalae</taxon>
        <taxon>asterids</taxon>
        <taxon>lamiids</taxon>
        <taxon>Solanales</taxon>
        <taxon>Solanaceae</taxon>
        <taxon>Solanoideae</taxon>
        <taxon>Solaneae</taxon>
        <taxon>Solanum</taxon>
    </lineage>
</organism>